<dbReference type="Gene3D" id="1.10.287.950">
    <property type="entry name" value="Methyl-accepting chemotaxis protein"/>
    <property type="match status" value="1"/>
</dbReference>
<dbReference type="STRING" id="418702.BJN45_00545"/>
<dbReference type="AlphaFoldDB" id="A0A1R1IBL3"/>
<feature type="domain" description="Methyl-accepting transducer" evidence="9">
    <location>
        <begin position="273"/>
        <end position="509"/>
    </location>
</feature>
<keyword evidence="5 7" id="KW-0807">Transducer</keyword>
<dbReference type="SUPFAM" id="SSF58104">
    <property type="entry name" value="Methyl-accepting chemotaxis protein (MCP) signaling domain"/>
    <property type="match status" value="1"/>
</dbReference>
<dbReference type="FunFam" id="1.10.287.950:FF:000001">
    <property type="entry name" value="Methyl-accepting chemotaxis sensory transducer"/>
    <property type="match status" value="1"/>
</dbReference>
<evidence type="ECO:0000313" key="12">
    <source>
        <dbReference type="Proteomes" id="UP000187526"/>
    </source>
</evidence>
<feature type="transmembrane region" description="Helical" evidence="8">
    <location>
        <begin position="195"/>
        <end position="218"/>
    </location>
</feature>
<comment type="caution">
    <text evidence="11">The sequence shown here is derived from an EMBL/GenBank/DDBJ whole genome shotgun (WGS) entry which is preliminary data.</text>
</comment>
<evidence type="ECO:0000256" key="4">
    <source>
        <dbReference type="ARBA" id="ARBA00023136"/>
    </source>
</evidence>
<dbReference type="OrthoDB" id="9776024at2"/>
<dbReference type="InterPro" id="IPR003660">
    <property type="entry name" value="HAMP_dom"/>
</dbReference>
<comment type="similarity">
    <text evidence="6">Belongs to the methyl-accepting chemotaxis (MCP) protein family.</text>
</comment>
<feature type="transmembrane region" description="Helical" evidence="8">
    <location>
        <begin position="12"/>
        <end position="33"/>
    </location>
</feature>
<evidence type="ECO:0000256" key="2">
    <source>
        <dbReference type="ARBA" id="ARBA00022692"/>
    </source>
</evidence>
<evidence type="ECO:0000256" key="3">
    <source>
        <dbReference type="ARBA" id="ARBA00022989"/>
    </source>
</evidence>
<dbReference type="SMART" id="SM00283">
    <property type="entry name" value="MA"/>
    <property type="match status" value="1"/>
</dbReference>
<evidence type="ECO:0000256" key="1">
    <source>
        <dbReference type="ARBA" id="ARBA00004141"/>
    </source>
</evidence>
<evidence type="ECO:0008006" key="13">
    <source>
        <dbReference type="Google" id="ProtNLM"/>
    </source>
</evidence>
<dbReference type="GO" id="GO:0016020">
    <property type="term" value="C:membrane"/>
    <property type="evidence" value="ECO:0007669"/>
    <property type="project" value="UniProtKB-SubCell"/>
</dbReference>
<protein>
    <recommendedName>
        <fullName evidence="13">Methyl-accepting chemotaxis protein</fullName>
    </recommendedName>
</protein>
<evidence type="ECO:0000256" key="7">
    <source>
        <dbReference type="PROSITE-ProRule" id="PRU00284"/>
    </source>
</evidence>
<evidence type="ECO:0000256" key="5">
    <source>
        <dbReference type="ARBA" id="ARBA00023224"/>
    </source>
</evidence>
<comment type="subcellular location">
    <subcellularLocation>
        <location evidence="1">Membrane</location>
        <topology evidence="1">Multi-pass membrane protein</topology>
    </subcellularLocation>
</comment>
<dbReference type="GO" id="GO:0006935">
    <property type="term" value="P:chemotaxis"/>
    <property type="evidence" value="ECO:0007669"/>
    <property type="project" value="UniProtKB-ARBA"/>
</dbReference>
<dbReference type="RefSeq" id="WP_076091047.1">
    <property type="nucleotide sequence ID" value="NZ_MTHD01000001.1"/>
</dbReference>
<organism evidence="11 12">
    <name type="scientific">Azonexus hydrophilus</name>
    <dbReference type="NCBI Taxonomy" id="418702"/>
    <lineage>
        <taxon>Bacteria</taxon>
        <taxon>Pseudomonadati</taxon>
        <taxon>Pseudomonadota</taxon>
        <taxon>Betaproteobacteria</taxon>
        <taxon>Rhodocyclales</taxon>
        <taxon>Azonexaceae</taxon>
        <taxon>Azonexus</taxon>
    </lineage>
</organism>
<dbReference type="Pfam" id="PF12729">
    <property type="entry name" value="4HB_MCP_1"/>
    <property type="match status" value="1"/>
</dbReference>
<dbReference type="InterPro" id="IPR024478">
    <property type="entry name" value="HlyB_4HB_MCP"/>
</dbReference>
<keyword evidence="2 8" id="KW-0812">Transmembrane</keyword>
<dbReference type="PROSITE" id="PS50111">
    <property type="entry name" value="CHEMOTAXIS_TRANSDUC_2"/>
    <property type="match status" value="1"/>
</dbReference>
<dbReference type="PANTHER" id="PTHR32089:SF119">
    <property type="entry name" value="METHYL-ACCEPTING CHEMOTAXIS PROTEIN CTPL"/>
    <property type="match status" value="1"/>
</dbReference>
<dbReference type="Pfam" id="PF00015">
    <property type="entry name" value="MCPsignal"/>
    <property type="match status" value="1"/>
</dbReference>
<accession>A0A1R1IBL3</accession>
<dbReference type="InterPro" id="IPR004089">
    <property type="entry name" value="MCPsignal_dom"/>
</dbReference>
<sequence length="547" mass="57595">MKALFRLGIGRQLALAFTVIVGLFVVVAGWTTFSLGRVDAAAERIATVSLTKDSQIAELGYAYAGMRESVRNNIIFTDGEVMKTEAARYDREKARFFAALGALENIAVDHAAAGETELLQRIRQQATAAIQTQDKAMAEAMQFLSAVAMGILQQEASPRMQVLEASIGEARQLVQAQSRERAGDIVAESAHTRRLTLILVVVAALIAGILGFLLTGGIRRPLETTARLMESIAAGDLTQGIEPNGFAEIRRVQAAAMKTTRSLAGILGAIREEAAQLKNAVTALSGSADEMRGGSEEQALASAAMAETLQAMSTCISHIAKLGQEAQGLSGKAGQQAAGGCRTIQTMVDEIRQIAGLVTDSAATATTLGQESERISAITSVIHDLADQTNLLALNAAIEAARAGDSGRGFAVVADEVRKLAEKTTASASQIAAMVSAIQGGARSMAEHMQRSVSRVDEGLRMACAAGESMSAIESSNRHVARVIDDVSASLRQQSSGGEEIAARVERIVQMIHENNRATASMATTARQLDSLASSLETGIARFRTAA</sequence>
<evidence type="ECO:0000256" key="8">
    <source>
        <dbReference type="SAM" id="Phobius"/>
    </source>
</evidence>
<dbReference type="PROSITE" id="PS50885">
    <property type="entry name" value="HAMP"/>
    <property type="match status" value="1"/>
</dbReference>
<reference evidence="11 12" key="1">
    <citation type="submission" date="2016-10" db="EMBL/GenBank/DDBJ databases">
        <title>Alkaliphiles isolated from bioreactors.</title>
        <authorList>
            <person name="Salah Z."/>
            <person name="Rout S.P."/>
            <person name="Humphreys P.N."/>
        </authorList>
    </citation>
    <scope>NUCLEOTIDE SEQUENCE [LARGE SCALE GENOMIC DNA]</scope>
    <source>
        <strain evidence="11 12">ZS02</strain>
    </source>
</reference>
<evidence type="ECO:0000259" key="9">
    <source>
        <dbReference type="PROSITE" id="PS50111"/>
    </source>
</evidence>
<name>A0A1R1IBL3_9RHOO</name>
<keyword evidence="4 8" id="KW-0472">Membrane</keyword>
<dbReference type="GO" id="GO:0007165">
    <property type="term" value="P:signal transduction"/>
    <property type="evidence" value="ECO:0007669"/>
    <property type="project" value="UniProtKB-KW"/>
</dbReference>
<evidence type="ECO:0000256" key="6">
    <source>
        <dbReference type="ARBA" id="ARBA00029447"/>
    </source>
</evidence>
<gene>
    <name evidence="11" type="ORF">BJN45_00545</name>
</gene>
<keyword evidence="3 8" id="KW-1133">Transmembrane helix</keyword>
<dbReference type="Proteomes" id="UP000187526">
    <property type="component" value="Unassembled WGS sequence"/>
</dbReference>
<proteinExistence type="inferred from homology"/>
<evidence type="ECO:0000313" key="11">
    <source>
        <dbReference type="EMBL" id="OMG56163.1"/>
    </source>
</evidence>
<dbReference type="EMBL" id="MTHD01000001">
    <property type="protein sequence ID" value="OMG56163.1"/>
    <property type="molecule type" value="Genomic_DNA"/>
</dbReference>
<dbReference type="PANTHER" id="PTHR32089">
    <property type="entry name" value="METHYL-ACCEPTING CHEMOTAXIS PROTEIN MCPB"/>
    <property type="match status" value="1"/>
</dbReference>
<feature type="domain" description="HAMP" evidence="10">
    <location>
        <begin position="216"/>
        <end position="268"/>
    </location>
</feature>
<evidence type="ECO:0000259" key="10">
    <source>
        <dbReference type="PROSITE" id="PS50885"/>
    </source>
</evidence>
<keyword evidence="12" id="KW-1185">Reference proteome</keyword>